<evidence type="ECO:0000313" key="2">
    <source>
        <dbReference type="Proteomes" id="UP000829194"/>
    </source>
</evidence>
<dbReference type="RefSeq" id="WP_057944772.1">
    <property type="nucleotide sequence ID" value="NZ_CP011131.1"/>
</dbReference>
<name>A0ABY3XE46_9GAMM</name>
<organism evidence="1 2">
    <name type="scientific">Lysobacter gummosus</name>
    <dbReference type="NCBI Taxonomy" id="262324"/>
    <lineage>
        <taxon>Bacteria</taxon>
        <taxon>Pseudomonadati</taxon>
        <taxon>Pseudomonadota</taxon>
        <taxon>Gammaproteobacteria</taxon>
        <taxon>Lysobacterales</taxon>
        <taxon>Lysobacteraceae</taxon>
        <taxon>Lysobacter</taxon>
    </lineage>
</organism>
<evidence type="ECO:0000313" key="1">
    <source>
        <dbReference type="EMBL" id="UNP29285.1"/>
    </source>
</evidence>
<keyword evidence="2" id="KW-1185">Reference proteome</keyword>
<reference evidence="1 2" key="1">
    <citation type="submission" date="2022-03" db="EMBL/GenBank/DDBJ databases">
        <title>Complete genome sequence of Lysobacter capsici VKM B-2533 and Lysobacter gummosus 10.1.1, promising sources of lytic agents.</title>
        <authorList>
            <person name="Tarlachkov S.V."/>
            <person name="Kudryakova I.V."/>
            <person name="Afoshin A.S."/>
            <person name="Leontyevskaya E.A."/>
            <person name="Leontyevskaya N.V."/>
        </authorList>
    </citation>
    <scope>NUCLEOTIDE SEQUENCE [LARGE SCALE GENOMIC DNA]</scope>
    <source>
        <strain evidence="1 2">10.1.1</strain>
    </source>
</reference>
<dbReference type="EMBL" id="CP093547">
    <property type="protein sequence ID" value="UNP29285.1"/>
    <property type="molecule type" value="Genomic_DNA"/>
</dbReference>
<proteinExistence type="predicted"/>
<protein>
    <submittedName>
        <fullName evidence="1">LacI family transcriptional regulator</fullName>
    </submittedName>
</protein>
<sequence>MTCDVIHPNGEASIFYTSDGAATVTLPIRLRRRSGRRMIRPRSVGPPGVTPDLTAMQKALARGFRWRDMLDTGEVASMKEIAAREKTDHSYVARMINMTLLAPQIIEAILDDTIPDIRLTRLAVSPPLFWQDQLQHLGMQPH</sequence>
<dbReference type="SUPFAM" id="SSF109709">
    <property type="entry name" value="KorB DNA-binding domain-like"/>
    <property type="match status" value="1"/>
</dbReference>
<accession>A0ABY3XE46</accession>
<dbReference type="Proteomes" id="UP000829194">
    <property type="component" value="Chromosome"/>
</dbReference>
<gene>
    <name evidence="1" type="ORF">MOV92_22910</name>
</gene>